<protein>
    <recommendedName>
        <fullName evidence="14">Phenylalanine--tRNA ligase, mitochondrial</fullName>
        <ecNumber evidence="3">6.1.1.20</ecNumber>
    </recommendedName>
    <alternativeName>
        <fullName evidence="11">Phenylalanyl-tRNA synthetase</fullName>
    </alternativeName>
</protein>
<dbReference type="GO" id="GO:0004826">
    <property type="term" value="F:phenylalanine-tRNA ligase activity"/>
    <property type="evidence" value="ECO:0007669"/>
    <property type="project" value="UniProtKB-EC"/>
</dbReference>
<dbReference type="GO" id="GO:0000049">
    <property type="term" value="F:tRNA binding"/>
    <property type="evidence" value="ECO:0007669"/>
    <property type="project" value="InterPro"/>
</dbReference>
<evidence type="ECO:0000256" key="4">
    <source>
        <dbReference type="ARBA" id="ARBA00022598"/>
    </source>
</evidence>
<evidence type="ECO:0000256" key="9">
    <source>
        <dbReference type="ARBA" id="ARBA00023128"/>
    </source>
</evidence>
<dbReference type="GO" id="GO:0006432">
    <property type="term" value="P:phenylalanyl-tRNA aminoacylation"/>
    <property type="evidence" value="ECO:0007669"/>
    <property type="project" value="InterPro"/>
</dbReference>
<evidence type="ECO:0000313" key="19">
    <source>
        <dbReference type="Proteomes" id="UP000246740"/>
    </source>
</evidence>
<keyword evidence="9" id="KW-0496">Mitochondrion</keyword>
<dbReference type="GO" id="GO:0005759">
    <property type="term" value="C:mitochondrial matrix"/>
    <property type="evidence" value="ECO:0007669"/>
    <property type="project" value="UniProtKB-SubCell"/>
</dbReference>
<evidence type="ECO:0000256" key="3">
    <source>
        <dbReference type="ARBA" id="ARBA00012814"/>
    </source>
</evidence>
<evidence type="ECO:0000256" key="15">
    <source>
        <dbReference type="SAM" id="MobiDB-lite"/>
    </source>
</evidence>
<dbReference type="PANTHER" id="PTHR11538">
    <property type="entry name" value="PHENYLALANYL-TRNA SYNTHETASE"/>
    <property type="match status" value="1"/>
</dbReference>
<reference evidence="18 19" key="1">
    <citation type="journal article" date="2018" name="Mol. Biol. Evol.">
        <title>Broad Genomic Sampling Reveals a Smut Pathogenic Ancestry of the Fungal Clade Ustilaginomycotina.</title>
        <authorList>
            <person name="Kijpornyongpan T."/>
            <person name="Mondo S.J."/>
            <person name="Barry K."/>
            <person name="Sandor L."/>
            <person name="Lee J."/>
            <person name="Lipzen A."/>
            <person name="Pangilinan J."/>
            <person name="LaButti K."/>
            <person name="Hainaut M."/>
            <person name="Henrissat B."/>
            <person name="Grigoriev I.V."/>
            <person name="Spatafora J.W."/>
            <person name="Aime M.C."/>
        </authorList>
    </citation>
    <scope>NUCLEOTIDE SEQUENCE [LARGE SCALE GENOMIC DNA]</scope>
    <source>
        <strain evidence="18 19">MCA 3645</strain>
    </source>
</reference>
<evidence type="ECO:0000256" key="6">
    <source>
        <dbReference type="ARBA" id="ARBA00022840"/>
    </source>
</evidence>
<comment type="similarity">
    <text evidence="2">Belongs to the class-II aminoacyl-tRNA synthetase family.</text>
</comment>
<accession>A0A317XYG7</accession>
<evidence type="ECO:0000256" key="11">
    <source>
        <dbReference type="ARBA" id="ARBA00031194"/>
    </source>
</evidence>
<feature type="domain" description="Aminoacyl-transfer RNA synthetases class-II family profile" evidence="16">
    <location>
        <begin position="79"/>
        <end position="352"/>
    </location>
</feature>
<evidence type="ECO:0000256" key="1">
    <source>
        <dbReference type="ARBA" id="ARBA00004305"/>
    </source>
</evidence>
<comment type="function">
    <text evidence="13">Is responsible for the charging of tRNA(Phe) with phenylalanine in mitochondrial translation.</text>
</comment>
<keyword evidence="5" id="KW-0547">Nucleotide-binding</keyword>
<comment type="subcellular location">
    <subcellularLocation>
        <location evidence="1">Mitochondrion matrix</location>
    </subcellularLocation>
</comment>
<dbReference type="InterPro" id="IPR045864">
    <property type="entry name" value="aa-tRNA-synth_II/BPL/LPL"/>
</dbReference>
<dbReference type="Proteomes" id="UP000246740">
    <property type="component" value="Unassembled WGS sequence"/>
</dbReference>
<evidence type="ECO:0000256" key="5">
    <source>
        <dbReference type="ARBA" id="ARBA00022741"/>
    </source>
</evidence>
<feature type="domain" description="FDX-ACB" evidence="17">
    <location>
        <begin position="402"/>
        <end position="495"/>
    </location>
</feature>
<dbReference type="PANTHER" id="PTHR11538:SF41">
    <property type="entry name" value="PHENYLALANINE--TRNA LIGASE, MITOCHONDRIAL"/>
    <property type="match status" value="1"/>
</dbReference>
<keyword evidence="6" id="KW-0067">ATP-binding</keyword>
<dbReference type="SUPFAM" id="SSF55681">
    <property type="entry name" value="Class II aaRS and biotin synthetases"/>
    <property type="match status" value="1"/>
</dbReference>
<name>A0A317XYG7_9BASI</name>
<dbReference type="InParanoid" id="A0A317XYG7"/>
<dbReference type="GO" id="GO:0005524">
    <property type="term" value="F:ATP binding"/>
    <property type="evidence" value="ECO:0007669"/>
    <property type="project" value="UniProtKB-KW"/>
</dbReference>
<dbReference type="SUPFAM" id="SSF54991">
    <property type="entry name" value="Anticodon-binding domain of PheRS"/>
    <property type="match status" value="1"/>
</dbReference>
<dbReference type="EC" id="6.1.1.20" evidence="3"/>
<dbReference type="NCBIfam" id="TIGR00469">
    <property type="entry name" value="pheS_mito"/>
    <property type="match status" value="1"/>
</dbReference>
<keyword evidence="10 18" id="KW-0030">Aminoacyl-tRNA synthetase</keyword>
<dbReference type="FunFam" id="3.30.70.380:FF:000002">
    <property type="entry name" value="phenylalanine--tRNA ligase, mitochondrial"/>
    <property type="match status" value="1"/>
</dbReference>
<dbReference type="EMBL" id="KZ819188">
    <property type="protein sequence ID" value="PWZ03172.1"/>
    <property type="molecule type" value="Genomic_DNA"/>
</dbReference>
<dbReference type="Gene3D" id="3.30.70.380">
    <property type="entry name" value="Ferrodoxin-fold anticodon-binding domain"/>
    <property type="match status" value="1"/>
</dbReference>
<sequence>MRPFPSSSTVCRTNASASRTLTSTSSAAATTSQAAPTSITILGEEHSTDDYTNVPASILSRLAPSPTLPYTKNHPLALLREQIESQIGPQYTPIRAPSPVVSTDLNFEDLGFPADHPGRSPTDTYYVNRATCLRTHTSAHEVETFRNGHERWLLTADVYRRDEIDASHYPIFHQMEGAGIFAPEDYAPGGKVESECIAMEEKLAQANLEIEDAVDLSEAGGYQSTHDPAAAALAVRHLKATLNGLVLDLFGERHAFESQQAKGGSSSLAPADPLRVRWIPAFFPFTSPSYEVEVWFRGKWLEILGCGVVQQRTLDTAKIENRLGWAFGLGLERIAMVLFSIPDIRLFWTQDPRFLDQFAVDAENGDTTLSSASSSTSVSSAGGQPSEINKHKPKLLTFRPYSKYPPCYKDVSFWLPDAKPFHENDLFEVVRDQVGDLVEDVVKIDDFVHPKTKRHSLCYRVNYRSMDRSLENDEVNALHADVLARLTEELAITIR</sequence>
<keyword evidence="19" id="KW-1185">Reference proteome</keyword>
<dbReference type="InterPro" id="IPR005121">
    <property type="entry name" value="Fdx_antiC-bd"/>
</dbReference>
<dbReference type="InterPro" id="IPR002319">
    <property type="entry name" value="Phenylalanyl-tRNA_Synthase"/>
</dbReference>
<evidence type="ECO:0000256" key="14">
    <source>
        <dbReference type="ARBA" id="ARBA00073229"/>
    </source>
</evidence>
<dbReference type="Gene3D" id="3.30.930.10">
    <property type="entry name" value="Bira Bifunctional Protein, Domain 2"/>
    <property type="match status" value="1"/>
</dbReference>
<evidence type="ECO:0000256" key="8">
    <source>
        <dbReference type="ARBA" id="ARBA00022946"/>
    </source>
</evidence>
<dbReference type="InterPro" id="IPR036690">
    <property type="entry name" value="Fdx_antiC-bd_sf"/>
</dbReference>
<dbReference type="AlphaFoldDB" id="A0A317XYG7"/>
<dbReference type="OrthoDB" id="4457at2759"/>
<feature type="region of interest" description="Disordered" evidence="15">
    <location>
        <begin position="368"/>
        <end position="388"/>
    </location>
</feature>
<dbReference type="STRING" id="1882483.A0A317XYG7"/>
<keyword evidence="8" id="KW-0809">Transit peptide</keyword>
<gene>
    <name evidence="18" type="ORF">BCV70DRAFT_224701</name>
</gene>
<evidence type="ECO:0000256" key="7">
    <source>
        <dbReference type="ARBA" id="ARBA00022917"/>
    </source>
</evidence>
<dbReference type="PROSITE" id="PS51447">
    <property type="entry name" value="FDX_ACB"/>
    <property type="match status" value="1"/>
</dbReference>
<keyword evidence="7" id="KW-0648">Protein biosynthesis</keyword>
<dbReference type="Pfam" id="PF01409">
    <property type="entry name" value="tRNA-synt_2d"/>
    <property type="match status" value="2"/>
</dbReference>
<evidence type="ECO:0000313" key="18">
    <source>
        <dbReference type="EMBL" id="PWZ03172.1"/>
    </source>
</evidence>
<evidence type="ECO:0000259" key="16">
    <source>
        <dbReference type="PROSITE" id="PS50862"/>
    </source>
</evidence>
<evidence type="ECO:0000256" key="12">
    <source>
        <dbReference type="ARBA" id="ARBA00049255"/>
    </source>
</evidence>
<dbReference type="SMART" id="SM00896">
    <property type="entry name" value="FDX-ACB"/>
    <property type="match status" value="1"/>
</dbReference>
<evidence type="ECO:0000259" key="17">
    <source>
        <dbReference type="PROSITE" id="PS51447"/>
    </source>
</evidence>
<dbReference type="Pfam" id="PF03147">
    <property type="entry name" value="FDX-ACB"/>
    <property type="match status" value="1"/>
</dbReference>
<evidence type="ECO:0000256" key="2">
    <source>
        <dbReference type="ARBA" id="ARBA00008226"/>
    </source>
</evidence>
<evidence type="ECO:0000256" key="13">
    <source>
        <dbReference type="ARBA" id="ARBA00057761"/>
    </source>
</evidence>
<organism evidence="18 19">
    <name type="scientific">Testicularia cyperi</name>
    <dbReference type="NCBI Taxonomy" id="1882483"/>
    <lineage>
        <taxon>Eukaryota</taxon>
        <taxon>Fungi</taxon>
        <taxon>Dikarya</taxon>
        <taxon>Basidiomycota</taxon>
        <taxon>Ustilaginomycotina</taxon>
        <taxon>Ustilaginomycetes</taxon>
        <taxon>Ustilaginales</taxon>
        <taxon>Anthracoideaceae</taxon>
        <taxon>Testicularia</taxon>
    </lineage>
</organism>
<proteinExistence type="inferred from homology"/>
<dbReference type="FunCoup" id="A0A317XYG7">
    <property type="interactions" value="363"/>
</dbReference>
<dbReference type="FunFam" id="3.30.930.10:FF:000053">
    <property type="entry name" value="Phenylalanyl-tRNA synthetase mitochondrial"/>
    <property type="match status" value="1"/>
</dbReference>
<comment type="catalytic activity">
    <reaction evidence="12">
        <text>tRNA(Phe) + L-phenylalanine + ATP = L-phenylalanyl-tRNA(Phe) + AMP + diphosphate + H(+)</text>
        <dbReference type="Rhea" id="RHEA:19413"/>
        <dbReference type="Rhea" id="RHEA-COMP:9668"/>
        <dbReference type="Rhea" id="RHEA-COMP:9699"/>
        <dbReference type="ChEBI" id="CHEBI:15378"/>
        <dbReference type="ChEBI" id="CHEBI:30616"/>
        <dbReference type="ChEBI" id="CHEBI:33019"/>
        <dbReference type="ChEBI" id="CHEBI:58095"/>
        <dbReference type="ChEBI" id="CHEBI:78442"/>
        <dbReference type="ChEBI" id="CHEBI:78531"/>
        <dbReference type="ChEBI" id="CHEBI:456215"/>
        <dbReference type="EC" id="6.1.1.20"/>
    </reaction>
</comment>
<dbReference type="InterPro" id="IPR004530">
    <property type="entry name" value="Phe-tRNA-synth_IIc_mito"/>
</dbReference>
<evidence type="ECO:0000256" key="10">
    <source>
        <dbReference type="ARBA" id="ARBA00023146"/>
    </source>
</evidence>
<keyword evidence="4" id="KW-0436">Ligase</keyword>
<feature type="compositionally biased region" description="Low complexity" evidence="15">
    <location>
        <begin position="368"/>
        <end position="380"/>
    </location>
</feature>
<dbReference type="PROSITE" id="PS50862">
    <property type="entry name" value="AA_TRNA_LIGASE_II"/>
    <property type="match status" value="1"/>
</dbReference>
<dbReference type="InterPro" id="IPR006195">
    <property type="entry name" value="aa-tRNA-synth_II"/>
</dbReference>